<dbReference type="EMBL" id="JAUHTC010000091">
    <property type="protein sequence ID" value="MDN4521377.1"/>
    <property type="molecule type" value="Genomic_DNA"/>
</dbReference>
<dbReference type="RefSeq" id="WP_301161773.1">
    <property type="nucleotide sequence ID" value="NZ_JAUHTC010000091.1"/>
</dbReference>
<comment type="caution">
    <text evidence="1">The sequence shown here is derived from an EMBL/GenBank/DDBJ whole genome shotgun (WGS) entry which is preliminary data.</text>
</comment>
<dbReference type="Proteomes" id="UP001172687">
    <property type="component" value="Unassembled WGS sequence"/>
</dbReference>
<proteinExistence type="predicted"/>
<organism evidence="1 2">
    <name type="scientific">Mycolicibacterium austroafricanum</name>
    <name type="common">Mycobacterium austroafricanum</name>
    <dbReference type="NCBI Taxonomy" id="39687"/>
    <lineage>
        <taxon>Bacteria</taxon>
        <taxon>Bacillati</taxon>
        <taxon>Actinomycetota</taxon>
        <taxon>Actinomycetes</taxon>
        <taxon>Mycobacteriales</taxon>
        <taxon>Mycobacteriaceae</taxon>
        <taxon>Mycolicibacterium</taxon>
    </lineage>
</organism>
<evidence type="ECO:0000313" key="1">
    <source>
        <dbReference type="EMBL" id="MDN4521377.1"/>
    </source>
</evidence>
<protein>
    <recommendedName>
        <fullName evidence="3">Ferredoxin</fullName>
    </recommendedName>
</protein>
<accession>A0ABT8HKU7</accession>
<name>A0ABT8HKU7_MYCAO</name>
<reference evidence="1" key="1">
    <citation type="submission" date="2023-07" db="EMBL/GenBank/DDBJ databases">
        <title>Degradation of tert-butanol by M. austroafricanum TBA100.</title>
        <authorList>
            <person name="Helbich S."/>
            <person name="Vainshtein Y."/>
        </authorList>
    </citation>
    <scope>NUCLEOTIDE SEQUENCE</scope>
    <source>
        <strain evidence="1">TBA100</strain>
    </source>
</reference>
<sequence length="88" mass="10159">MAITDQRCITLRCDECAEPFQYDGITMHWDADDRVELRNNAADADWGITDEGEWCPSCWARKVCERFGHVPALDCAGEYCDRCEEYLC</sequence>
<evidence type="ECO:0000313" key="2">
    <source>
        <dbReference type="Proteomes" id="UP001172687"/>
    </source>
</evidence>
<gene>
    <name evidence="1" type="ORF">QYF68_26665</name>
</gene>
<evidence type="ECO:0008006" key="3">
    <source>
        <dbReference type="Google" id="ProtNLM"/>
    </source>
</evidence>
<keyword evidence="2" id="KW-1185">Reference proteome</keyword>